<keyword evidence="1" id="KW-0255">Endonuclease</keyword>
<keyword evidence="1" id="KW-0378">Hydrolase</keyword>
<dbReference type="Pfam" id="PF09562">
    <property type="entry name" value="RE_LlaMI"/>
    <property type="match status" value="1"/>
</dbReference>
<reference evidence="1" key="2">
    <citation type="journal article" date="2006" name="J. Biotechnol.">
        <title>In vitro expression of the restriction endonucleases LlaMI and ScrFI isolated from Lactococcus lactis M19 and UC503.</title>
        <authorList>
            <person name="Szatmari G."/>
            <person name="Hua N.M."/>
            <person name="Vzdornov D."/>
            <person name="Daigle F."/>
            <person name="Smoragiewicz W."/>
            <person name="Mamet-Bratley M.D."/>
            <person name="Karska-Wysocki B."/>
        </authorList>
    </citation>
    <scope>NUCLEOTIDE SEQUENCE</scope>
    <source>
        <strain evidence="1">M19</strain>
    </source>
</reference>
<name>Q8RMX1_LACLC</name>
<dbReference type="AlphaFoldDB" id="Q8RMX1"/>
<proteinExistence type="predicted"/>
<gene>
    <name evidence="1" type="primary">MI-R</name>
</gene>
<dbReference type="EMBL" id="AF487827">
    <property type="protein sequence ID" value="AAM03111.1"/>
    <property type="molecule type" value="Genomic_DNA"/>
</dbReference>
<keyword evidence="1" id="KW-0540">Nuclease</keyword>
<sequence length="271" mass="31338">MNPNKERLIEIFRSNVKGRIPDISGRNIRHDGRRGHWLEERFGVSANADNHADILGYELKNETTSGKTTFGDWSTNEYIFKIPPYNSLFSGSTASEKQNAFCQMFGKPNEAKNGRFSWSGSPIPKIWQYNSFGQIMVIEENLDIVIYCSFSQDLRYNKFEIIPPQLQHDEIQIARWYGVANPLLSRRGKTLKDKLEDKFNDLGWFTCTTDSIGAYDKICFGSPITFENWINLVDSGIVYFDSGMYEGNKRPYSQWRADNSYWNSLITDCHQ</sequence>
<dbReference type="InterPro" id="IPR019063">
    <property type="entry name" value="Restrct_endonuc_II_LlaMI"/>
</dbReference>
<dbReference type="GO" id="GO:0004519">
    <property type="term" value="F:endonuclease activity"/>
    <property type="evidence" value="ECO:0007669"/>
    <property type="project" value="UniProtKB-KW"/>
</dbReference>
<organism evidence="1">
    <name type="scientific">Lactococcus lactis subsp. cremoris</name>
    <name type="common">Streptococcus cremoris</name>
    <dbReference type="NCBI Taxonomy" id="1359"/>
    <lineage>
        <taxon>Bacteria</taxon>
        <taxon>Bacillati</taxon>
        <taxon>Bacillota</taxon>
        <taxon>Bacilli</taxon>
        <taxon>Lactobacillales</taxon>
        <taxon>Streptococcaceae</taxon>
        <taxon>Lactococcus</taxon>
    </lineage>
</organism>
<reference evidence="1" key="1">
    <citation type="submission" date="2002-02" db="EMBL/GenBank/DDBJ databases">
        <authorList>
            <person name="Vzdornov D.G."/>
            <person name="Hua M.N."/>
            <person name="Karska-Wysocki B."/>
            <person name="Mamet-Bratley M.B."/>
            <person name="Szatmari G.B."/>
        </authorList>
    </citation>
    <scope>NUCLEOTIDE SEQUENCE</scope>
    <source>
        <strain evidence="1">M19</strain>
    </source>
</reference>
<dbReference type="REBASE" id="6014">
    <property type="entry name" value="LlaMI"/>
</dbReference>
<protein>
    <submittedName>
        <fullName evidence="1">Restriction endonuclease LlaMI</fullName>
    </submittedName>
</protein>
<evidence type="ECO:0000313" key="1">
    <source>
        <dbReference type="EMBL" id="AAM03111.1"/>
    </source>
</evidence>
<accession>Q8RMX1</accession>